<feature type="coiled-coil region" evidence="1">
    <location>
        <begin position="432"/>
        <end position="483"/>
    </location>
</feature>
<evidence type="ECO:0000313" key="4">
    <source>
        <dbReference type="EMBL" id="CAD7702923.1"/>
    </source>
</evidence>
<comment type="caution">
    <text evidence="4">The sequence shown here is derived from an EMBL/GenBank/DDBJ whole genome shotgun (WGS) entry which is preliminary data.</text>
</comment>
<name>A0A8S1J6W0_9CHLO</name>
<dbReference type="OrthoDB" id="566811at2759"/>
<keyword evidence="5" id="KW-1185">Reference proteome</keyword>
<dbReference type="Proteomes" id="UP000708148">
    <property type="component" value="Unassembled WGS sequence"/>
</dbReference>
<dbReference type="InterPro" id="IPR001107">
    <property type="entry name" value="Band_7"/>
</dbReference>
<dbReference type="InterPro" id="IPR050710">
    <property type="entry name" value="Band7/mec-2_domain"/>
</dbReference>
<feature type="compositionally biased region" description="Basic and acidic residues" evidence="2">
    <location>
        <begin position="1"/>
        <end position="12"/>
    </location>
</feature>
<proteinExistence type="predicted"/>
<feature type="domain" description="Band 7" evidence="3">
    <location>
        <begin position="211"/>
        <end position="430"/>
    </location>
</feature>
<accession>A0A8S1J6W0</accession>
<organism evidence="4 5">
    <name type="scientific">Ostreobium quekettii</name>
    <dbReference type="NCBI Taxonomy" id="121088"/>
    <lineage>
        <taxon>Eukaryota</taxon>
        <taxon>Viridiplantae</taxon>
        <taxon>Chlorophyta</taxon>
        <taxon>core chlorophytes</taxon>
        <taxon>Ulvophyceae</taxon>
        <taxon>TCBD clade</taxon>
        <taxon>Bryopsidales</taxon>
        <taxon>Ostreobineae</taxon>
        <taxon>Ostreobiaceae</taxon>
        <taxon>Ostreobium</taxon>
    </lineage>
</organism>
<dbReference type="EMBL" id="CAJHUC010002002">
    <property type="protein sequence ID" value="CAD7702923.1"/>
    <property type="molecule type" value="Genomic_DNA"/>
</dbReference>
<dbReference type="Pfam" id="PF01145">
    <property type="entry name" value="Band_7"/>
    <property type="match status" value="1"/>
</dbReference>
<gene>
    <name evidence="4" type="ORF">OSTQU699_LOCUS8280</name>
</gene>
<evidence type="ECO:0000256" key="2">
    <source>
        <dbReference type="SAM" id="MobiDB-lite"/>
    </source>
</evidence>
<dbReference type="PANTHER" id="PTHR43327:SF10">
    <property type="entry name" value="STOMATIN-LIKE PROTEIN 2, MITOCHONDRIAL"/>
    <property type="match status" value="1"/>
</dbReference>
<reference evidence="4" key="1">
    <citation type="submission" date="2020-12" db="EMBL/GenBank/DDBJ databases">
        <authorList>
            <person name="Iha C."/>
        </authorList>
    </citation>
    <scope>NUCLEOTIDE SEQUENCE</scope>
</reference>
<evidence type="ECO:0000259" key="3">
    <source>
        <dbReference type="Pfam" id="PF01145"/>
    </source>
</evidence>
<feature type="region of interest" description="Disordered" evidence="2">
    <location>
        <begin position="1"/>
        <end position="28"/>
    </location>
</feature>
<evidence type="ECO:0000256" key="1">
    <source>
        <dbReference type="SAM" id="Coils"/>
    </source>
</evidence>
<dbReference type="SUPFAM" id="SSF117892">
    <property type="entry name" value="Band 7/SPFH domain"/>
    <property type="match status" value="1"/>
</dbReference>
<dbReference type="PANTHER" id="PTHR43327">
    <property type="entry name" value="STOMATIN-LIKE PROTEIN 2, MITOCHONDRIAL"/>
    <property type="match status" value="1"/>
</dbReference>
<evidence type="ECO:0000313" key="5">
    <source>
        <dbReference type="Proteomes" id="UP000708148"/>
    </source>
</evidence>
<dbReference type="InterPro" id="IPR036013">
    <property type="entry name" value="Band_7/SPFH_dom_sf"/>
</dbReference>
<dbReference type="CDD" id="cd06503">
    <property type="entry name" value="ATP-synt_Fo_b"/>
    <property type="match status" value="1"/>
</dbReference>
<keyword evidence="1" id="KW-0175">Coiled coil</keyword>
<feature type="compositionally biased region" description="Low complexity" evidence="2">
    <location>
        <begin position="13"/>
        <end position="25"/>
    </location>
</feature>
<protein>
    <recommendedName>
        <fullName evidence="3">Band 7 domain-containing protein</fullName>
    </recommendedName>
</protein>
<dbReference type="AlphaFoldDB" id="A0A8S1J6W0"/>
<dbReference type="Gene3D" id="3.30.479.30">
    <property type="entry name" value="Band 7 domain"/>
    <property type="match status" value="1"/>
</dbReference>
<sequence length="535" mass="57592">MQRNEAEAECDAKAPLLPAEGPGAPHRVADGADAHEAIPFLDSPSYTVLLQTGLLTARFRKPNLESLDLMPANTSKSKNFCSRTAMCLMIPLLGGCWYDAMNMHFFVPAGCVQRLQDGKGEYHLAGPGHHRVMGYFWTRVGVPTRIVDGVQHGDRTVVVVEQGSVGLAWDLGQPMLLPPGVHEWRSETLRFERCISLDNPVIAVGPYTLVTVDDGYAAITLNNGKLTILPGGSVHFLDHRNWKFQKFITLKMQTDNLEKIMATTADNVIVAVTSTVNWRIIDVETASLMAIKTLYVGEREGSHAADIKKLQNDIMKQAEASLASFIGSVNYSDTFHVAAAAQAAASTSVGVPVPGQEKHADISDNPIFDKKMMNSAVHHANEVTKLYGVEIISINIISANPVDNKLTVALSSGAVASAEALQSETAARANAKAQLIEAKTAAANRLKEAEAEADALRMEARGAADATLIKAKAEAEAERLRAAGAKDAADLLASSDVAVDLAKMDKAGVVMGDRSKFFFGQDPGYFAKIMLREVE</sequence>